<dbReference type="RefSeq" id="WP_040373111.1">
    <property type="nucleotide sequence ID" value="NZ_CP068053.1"/>
</dbReference>
<feature type="chain" id="PRO_5037791927" evidence="2">
    <location>
        <begin position="24"/>
        <end position="212"/>
    </location>
</feature>
<feature type="compositionally biased region" description="Polar residues" evidence="1">
    <location>
        <begin position="24"/>
        <end position="42"/>
    </location>
</feature>
<evidence type="ECO:0000256" key="1">
    <source>
        <dbReference type="SAM" id="MobiDB-lite"/>
    </source>
</evidence>
<evidence type="ECO:0000313" key="4">
    <source>
        <dbReference type="Proteomes" id="UP000595254"/>
    </source>
</evidence>
<keyword evidence="3" id="KW-0449">Lipoprotein</keyword>
<proteinExistence type="predicted"/>
<name>A0A974NL41_PERPY</name>
<reference evidence="3 4" key="1">
    <citation type="submission" date="2021-01" db="EMBL/GenBank/DDBJ databases">
        <title>FDA dAtabase for Regulatory Grade micrObial Sequences (FDA-ARGOS): Supporting development and validation of Infectious Disease Dx tests.</title>
        <authorList>
            <person name="Nelson B."/>
            <person name="Plummer A."/>
            <person name="Tallon L."/>
            <person name="Sadzewicz L."/>
            <person name="Zhao X."/>
            <person name="Boylan J."/>
            <person name="Ott S."/>
            <person name="Bowen H."/>
            <person name="Vavikolanu K."/>
            <person name="Mehta A."/>
            <person name="Aluvathingal J."/>
            <person name="Nadendla S."/>
            <person name="Myers T."/>
            <person name="Yan Y."/>
            <person name="Sichtig H."/>
        </authorList>
    </citation>
    <scope>NUCLEOTIDE SEQUENCE [LARGE SCALE GENOMIC DNA]</scope>
    <source>
        <strain evidence="3 4">FDAARGOS_1161</strain>
    </source>
</reference>
<keyword evidence="2" id="KW-0732">Signal</keyword>
<protein>
    <submittedName>
        <fullName evidence="3">YhcN/YlaJ family sporulation lipoprotein</fullName>
    </submittedName>
</protein>
<dbReference type="EMBL" id="CP068053">
    <property type="protein sequence ID" value="QQS99706.1"/>
    <property type="molecule type" value="Genomic_DNA"/>
</dbReference>
<dbReference type="InterPro" id="IPR019076">
    <property type="entry name" value="Spore_lipoprot_YhcN/YlaJ-like"/>
</dbReference>
<feature type="region of interest" description="Disordered" evidence="1">
    <location>
        <begin position="24"/>
        <end position="44"/>
    </location>
</feature>
<dbReference type="PROSITE" id="PS51257">
    <property type="entry name" value="PROKAR_LIPOPROTEIN"/>
    <property type="match status" value="1"/>
</dbReference>
<keyword evidence="4" id="KW-1185">Reference proteome</keyword>
<feature type="signal peptide" evidence="2">
    <location>
        <begin position="1"/>
        <end position="23"/>
    </location>
</feature>
<organism evidence="3 4">
    <name type="scientific">Peribacillus psychrosaccharolyticus</name>
    <name type="common">Bacillus psychrosaccharolyticus</name>
    <dbReference type="NCBI Taxonomy" id="1407"/>
    <lineage>
        <taxon>Bacteria</taxon>
        <taxon>Bacillati</taxon>
        <taxon>Bacillota</taxon>
        <taxon>Bacilli</taxon>
        <taxon>Bacillales</taxon>
        <taxon>Bacillaceae</taxon>
        <taxon>Peribacillus</taxon>
    </lineage>
</organism>
<gene>
    <name evidence="3" type="ORF">I6J18_19265</name>
</gene>
<dbReference type="Proteomes" id="UP000595254">
    <property type="component" value="Chromosome"/>
</dbReference>
<evidence type="ECO:0000313" key="3">
    <source>
        <dbReference type="EMBL" id="QQS99706.1"/>
    </source>
</evidence>
<dbReference type="AlphaFoldDB" id="A0A974NL41"/>
<accession>A0A974NL41</accession>
<dbReference type="Pfam" id="PF09580">
    <property type="entry name" value="Spore_YhcN_YlaJ"/>
    <property type="match status" value="1"/>
</dbReference>
<dbReference type="KEGG" id="ppsr:I6J18_19265"/>
<sequence>MRRKIFLLPICTVFAVTLTGCSAGDNQAGENENTNTLESGYHSTEKDNLVRRISHDAPMSRLGNQSTDQRGMFYQDNDYSRNDRNYHKHDGEPIKARSMYYTAYNGRLVENIRQKANKVRHVQDSRAVSTSNGIFLALSLDDYSQAEQVAENVRDEVQTIIGNRTLHIVANNNNFHSTINVDNRLRSGLPIDMSHLKVEDFYRMNHTPQNRE</sequence>
<evidence type="ECO:0000256" key="2">
    <source>
        <dbReference type="SAM" id="SignalP"/>
    </source>
</evidence>